<dbReference type="CDD" id="cd00317">
    <property type="entry name" value="cyclophilin"/>
    <property type="match status" value="1"/>
</dbReference>
<feature type="domain" description="PPIase cyclophilin-type" evidence="6">
    <location>
        <begin position="9"/>
        <end position="166"/>
    </location>
</feature>
<comment type="caution">
    <text evidence="7">The sequence shown here is derived from an EMBL/GenBank/DDBJ whole genome shotgun (WGS) entry which is preliminary data.</text>
</comment>
<accession>A0A1F5TMP6</accession>
<dbReference type="EC" id="5.2.1.8" evidence="5"/>
<dbReference type="InterPro" id="IPR020892">
    <property type="entry name" value="Cyclophilin-type_PPIase_CS"/>
</dbReference>
<evidence type="ECO:0000313" key="8">
    <source>
        <dbReference type="Proteomes" id="UP000177579"/>
    </source>
</evidence>
<dbReference type="PANTHER" id="PTHR45625:SF4">
    <property type="entry name" value="PEPTIDYLPROLYL ISOMERASE DOMAIN AND WD REPEAT-CONTAINING PROTEIN 1"/>
    <property type="match status" value="1"/>
</dbReference>
<comment type="catalytic activity">
    <reaction evidence="5">
        <text>[protein]-peptidylproline (omega=180) = [protein]-peptidylproline (omega=0)</text>
        <dbReference type="Rhea" id="RHEA:16237"/>
        <dbReference type="Rhea" id="RHEA-COMP:10747"/>
        <dbReference type="Rhea" id="RHEA-COMP:10748"/>
        <dbReference type="ChEBI" id="CHEBI:83833"/>
        <dbReference type="ChEBI" id="CHEBI:83834"/>
        <dbReference type="EC" id="5.2.1.8"/>
    </reaction>
</comment>
<keyword evidence="4 5" id="KW-0413">Isomerase</keyword>
<evidence type="ECO:0000313" key="7">
    <source>
        <dbReference type="EMBL" id="OGF40049.1"/>
    </source>
</evidence>
<dbReference type="InterPro" id="IPR029000">
    <property type="entry name" value="Cyclophilin-like_dom_sf"/>
</dbReference>
<dbReference type="PRINTS" id="PR00153">
    <property type="entry name" value="CSAPPISMRASE"/>
</dbReference>
<dbReference type="Gene3D" id="2.40.100.10">
    <property type="entry name" value="Cyclophilin-like"/>
    <property type="match status" value="1"/>
</dbReference>
<evidence type="ECO:0000256" key="5">
    <source>
        <dbReference type="RuleBase" id="RU363019"/>
    </source>
</evidence>
<evidence type="ECO:0000256" key="2">
    <source>
        <dbReference type="ARBA" id="ARBA00007365"/>
    </source>
</evidence>
<dbReference type="PROSITE" id="PS00170">
    <property type="entry name" value="CSA_PPIASE_1"/>
    <property type="match status" value="1"/>
</dbReference>
<evidence type="ECO:0000259" key="6">
    <source>
        <dbReference type="PROSITE" id="PS50072"/>
    </source>
</evidence>
<gene>
    <name evidence="7" type="ORF">A2531_07430</name>
</gene>
<dbReference type="InterPro" id="IPR024936">
    <property type="entry name" value="Cyclophilin-type_PPIase"/>
</dbReference>
<comment type="function">
    <text evidence="1 5">PPIases accelerate the folding of proteins. It catalyzes the cis-trans isomerization of proline imidic peptide bonds in oligopeptides.</text>
</comment>
<dbReference type="InterPro" id="IPR044666">
    <property type="entry name" value="Cyclophilin_A-like"/>
</dbReference>
<evidence type="ECO:0000256" key="3">
    <source>
        <dbReference type="ARBA" id="ARBA00023110"/>
    </source>
</evidence>
<dbReference type="Proteomes" id="UP000177579">
    <property type="component" value="Unassembled WGS sequence"/>
</dbReference>
<evidence type="ECO:0000256" key="1">
    <source>
        <dbReference type="ARBA" id="ARBA00002388"/>
    </source>
</evidence>
<dbReference type="EMBL" id="MFGO01000038">
    <property type="protein sequence ID" value="OGF40049.1"/>
    <property type="molecule type" value="Genomic_DNA"/>
</dbReference>
<dbReference type="GO" id="GO:0006457">
    <property type="term" value="P:protein folding"/>
    <property type="evidence" value="ECO:0007669"/>
    <property type="project" value="InterPro"/>
</dbReference>
<comment type="similarity">
    <text evidence="2 5">Belongs to the cyclophilin-type PPIase family.</text>
</comment>
<sequence length="168" mass="18995">MELENLAAVYKQAVMKTNYGDIKFVFYADESPVTVNNFLKLAKEGFYNGTLFHRVIKNFMIQGGDPNSRDENWATHGMGGPGYKFQDEFNDHKLVRGSLAMANSGPNTNGSQFFIVTAEATPWLDGRHTNFGYVVEGMEIIDQIEGVEKNEKDHPLKDIKIEEIELLK</sequence>
<organism evidence="7 8">
    <name type="scientific">Candidatus Falkowbacteria bacterium RIFOXYD2_FULL_34_120</name>
    <dbReference type="NCBI Taxonomy" id="1798007"/>
    <lineage>
        <taxon>Bacteria</taxon>
        <taxon>Candidatus Falkowiibacteriota</taxon>
    </lineage>
</organism>
<dbReference type="PIRSF" id="PIRSF001467">
    <property type="entry name" value="Peptidylpro_ismrse"/>
    <property type="match status" value="1"/>
</dbReference>
<dbReference type="Pfam" id="PF00160">
    <property type="entry name" value="Pro_isomerase"/>
    <property type="match status" value="1"/>
</dbReference>
<dbReference type="InterPro" id="IPR002130">
    <property type="entry name" value="Cyclophilin-type_PPIase_dom"/>
</dbReference>
<proteinExistence type="inferred from homology"/>
<dbReference type="AlphaFoldDB" id="A0A1F5TMP6"/>
<name>A0A1F5TMP6_9BACT</name>
<protein>
    <recommendedName>
        <fullName evidence="5">Peptidyl-prolyl cis-trans isomerase</fullName>
        <shortName evidence="5">PPIase</shortName>
        <ecNumber evidence="5">5.2.1.8</ecNumber>
    </recommendedName>
</protein>
<dbReference type="SUPFAM" id="SSF50891">
    <property type="entry name" value="Cyclophilin-like"/>
    <property type="match status" value="1"/>
</dbReference>
<dbReference type="PROSITE" id="PS50072">
    <property type="entry name" value="CSA_PPIASE_2"/>
    <property type="match status" value="1"/>
</dbReference>
<keyword evidence="3 5" id="KW-0697">Rotamase</keyword>
<reference evidence="7 8" key="1">
    <citation type="journal article" date="2016" name="Nat. Commun.">
        <title>Thousands of microbial genomes shed light on interconnected biogeochemical processes in an aquifer system.</title>
        <authorList>
            <person name="Anantharaman K."/>
            <person name="Brown C.T."/>
            <person name="Hug L.A."/>
            <person name="Sharon I."/>
            <person name="Castelle C.J."/>
            <person name="Probst A.J."/>
            <person name="Thomas B.C."/>
            <person name="Singh A."/>
            <person name="Wilkins M.J."/>
            <person name="Karaoz U."/>
            <person name="Brodie E.L."/>
            <person name="Williams K.H."/>
            <person name="Hubbard S.S."/>
            <person name="Banfield J.F."/>
        </authorList>
    </citation>
    <scope>NUCLEOTIDE SEQUENCE [LARGE SCALE GENOMIC DNA]</scope>
</reference>
<evidence type="ECO:0000256" key="4">
    <source>
        <dbReference type="ARBA" id="ARBA00023235"/>
    </source>
</evidence>
<dbReference type="GO" id="GO:0003755">
    <property type="term" value="F:peptidyl-prolyl cis-trans isomerase activity"/>
    <property type="evidence" value="ECO:0007669"/>
    <property type="project" value="UniProtKB-UniRule"/>
</dbReference>
<dbReference type="PANTHER" id="PTHR45625">
    <property type="entry name" value="PEPTIDYL-PROLYL CIS-TRANS ISOMERASE-RELATED"/>
    <property type="match status" value="1"/>
</dbReference>